<evidence type="ECO:0000256" key="4">
    <source>
        <dbReference type="PROSITE-ProRule" id="PRU00094"/>
    </source>
</evidence>
<dbReference type="OrthoDB" id="515401at2759"/>
<dbReference type="Gene3D" id="3.30.50.10">
    <property type="entry name" value="Erythroid Transcription Factor GATA-1, subunit A"/>
    <property type="match status" value="1"/>
</dbReference>
<dbReference type="GO" id="GO:0043565">
    <property type="term" value="F:sequence-specific DNA binding"/>
    <property type="evidence" value="ECO:0007669"/>
    <property type="project" value="InterPro"/>
</dbReference>
<feature type="compositionally biased region" description="Polar residues" evidence="5">
    <location>
        <begin position="159"/>
        <end position="169"/>
    </location>
</feature>
<dbReference type="AlphaFoldDB" id="D2VED5"/>
<evidence type="ECO:0000256" key="3">
    <source>
        <dbReference type="ARBA" id="ARBA00022833"/>
    </source>
</evidence>
<feature type="compositionally biased region" description="Low complexity" evidence="5">
    <location>
        <begin position="113"/>
        <end position="126"/>
    </location>
</feature>
<dbReference type="VEuPathDB" id="AmoebaDB:NAEGRDRAFT_67240"/>
<evidence type="ECO:0000256" key="5">
    <source>
        <dbReference type="SAM" id="MobiDB-lite"/>
    </source>
</evidence>
<feature type="compositionally biased region" description="Polar residues" evidence="5">
    <location>
        <begin position="678"/>
        <end position="696"/>
    </location>
</feature>
<feature type="region of interest" description="Disordered" evidence="5">
    <location>
        <begin position="1"/>
        <end position="100"/>
    </location>
</feature>
<keyword evidence="3" id="KW-0862">Zinc</keyword>
<dbReference type="STRING" id="5762.D2VED5"/>
<dbReference type="eggNOG" id="ENOG502SGIG">
    <property type="taxonomic scope" value="Eukaryota"/>
</dbReference>
<dbReference type="CDD" id="cd00202">
    <property type="entry name" value="ZnF_GATA"/>
    <property type="match status" value="1"/>
</dbReference>
<feature type="compositionally biased region" description="Low complexity" evidence="5">
    <location>
        <begin position="85"/>
        <end position="100"/>
    </location>
</feature>
<keyword evidence="2 4" id="KW-0863">Zinc-finger</keyword>
<dbReference type="OMA" id="CNEIYRD"/>
<dbReference type="GeneID" id="8848315"/>
<feature type="compositionally biased region" description="Polar residues" evidence="5">
    <location>
        <begin position="185"/>
        <end position="194"/>
    </location>
</feature>
<feature type="compositionally biased region" description="Polar residues" evidence="5">
    <location>
        <begin position="707"/>
        <end position="725"/>
    </location>
</feature>
<evidence type="ECO:0000313" key="8">
    <source>
        <dbReference type="Proteomes" id="UP000006671"/>
    </source>
</evidence>
<protein>
    <submittedName>
        <fullName evidence="7">Predicted protein</fullName>
    </submittedName>
</protein>
<dbReference type="GO" id="GO:0008270">
    <property type="term" value="F:zinc ion binding"/>
    <property type="evidence" value="ECO:0007669"/>
    <property type="project" value="UniProtKB-KW"/>
</dbReference>
<dbReference type="CDD" id="cd15489">
    <property type="entry name" value="PHD_SF"/>
    <property type="match status" value="1"/>
</dbReference>
<dbReference type="SMART" id="SM00249">
    <property type="entry name" value="PHD"/>
    <property type="match status" value="1"/>
</dbReference>
<evidence type="ECO:0000256" key="2">
    <source>
        <dbReference type="ARBA" id="ARBA00022771"/>
    </source>
</evidence>
<feature type="region of interest" description="Disordered" evidence="5">
    <location>
        <begin position="671"/>
        <end position="745"/>
    </location>
</feature>
<evidence type="ECO:0000313" key="7">
    <source>
        <dbReference type="EMBL" id="EFC44781.1"/>
    </source>
</evidence>
<feature type="compositionally biased region" description="Polar residues" evidence="5">
    <location>
        <begin position="1"/>
        <end position="14"/>
    </location>
</feature>
<evidence type="ECO:0000259" key="6">
    <source>
        <dbReference type="PROSITE" id="PS50114"/>
    </source>
</evidence>
<dbReference type="KEGG" id="ngr:NAEGRDRAFT_67240"/>
<accession>D2VED5</accession>
<dbReference type="InterPro" id="IPR001965">
    <property type="entry name" value="Znf_PHD"/>
</dbReference>
<feature type="compositionally biased region" description="Low complexity" evidence="5">
    <location>
        <begin position="195"/>
        <end position="228"/>
    </location>
</feature>
<dbReference type="EMBL" id="GG738866">
    <property type="protein sequence ID" value="EFC44781.1"/>
    <property type="molecule type" value="Genomic_DNA"/>
</dbReference>
<reference evidence="7 8" key="1">
    <citation type="journal article" date="2010" name="Cell">
        <title>The genome of Naegleria gruberi illuminates early eukaryotic versatility.</title>
        <authorList>
            <person name="Fritz-Laylin L.K."/>
            <person name="Prochnik S.E."/>
            <person name="Ginger M.L."/>
            <person name="Dacks J.B."/>
            <person name="Carpenter M.L."/>
            <person name="Field M.C."/>
            <person name="Kuo A."/>
            <person name="Paredez A."/>
            <person name="Chapman J."/>
            <person name="Pham J."/>
            <person name="Shu S."/>
            <person name="Neupane R."/>
            <person name="Cipriano M."/>
            <person name="Mancuso J."/>
            <person name="Tu H."/>
            <person name="Salamov A."/>
            <person name="Lindquist E."/>
            <person name="Shapiro H."/>
            <person name="Lucas S."/>
            <person name="Grigoriev I.V."/>
            <person name="Cande W.Z."/>
            <person name="Fulton C."/>
            <person name="Rokhsar D.S."/>
            <person name="Dawson S.C."/>
        </authorList>
    </citation>
    <scope>NUCLEOTIDE SEQUENCE [LARGE SCALE GENOMIC DNA]</scope>
    <source>
        <strain evidence="7 8">NEG-M</strain>
    </source>
</reference>
<dbReference type="RefSeq" id="XP_002677525.1">
    <property type="nucleotide sequence ID" value="XM_002677479.1"/>
</dbReference>
<dbReference type="InterPro" id="IPR013088">
    <property type="entry name" value="Znf_NHR/GATA"/>
</dbReference>
<proteinExistence type="predicted"/>
<dbReference type="Pfam" id="PF00320">
    <property type="entry name" value="GATA"/>
    <property type="match status" value="1"/>
</dbReference>
<feature type="compositionally biased region" description="Low complexity" evidence="5">
    <location>
        <begin position="133"/>
        <end position="153"/>
    </location>
</feature>
<dbReference type="SUPFAM" id="SSF57716">
    <property type="entry name" value="Glucocorticoid receptor-like (DNA-binding domain)"/>
    <property type="match status" value="1"/>
</dbReference>
<evidence type="ECO:0000256" key="1">
    <source>
        <dbReference type="ARBA" id="ARBA00022723"/>
    </source>
</evidence>
<dbReference type="InParanoid" id="D2VED5"/>
<dbReference type="PROSITE" id="PS50114">
    <property type="entry name" value="GATA_ZN_FINGER_2"/>
    <property type="match status" value="1"/>
</dbReference>
<organism evidence="8">
    <name type="scientific">Naegleria gruberi</name>
    <name type="common">Amoeba</name>
    <dbReference type="NCBI Taxonomy" id="5762"/>
    <lineage>
        <taxon>Eukaryota</taxon>
        <taxon>Discoba</taxon>
        <taxon>Heterolobosea</taxon>
        <taxon>Tetramitia</taxon>
        <taxon>Eutetramitia</taxon>
        <taxon>Vahlkampfiidae</taxon>
        <taxon>Naegleria</taxon>
    </lineage>
</organism>
<dbReference type="InterPro" id="IPR000679">
    <property type="entry name" value="Znf_GATA"/>
</dbReference>
<dbReference type="Proteomes" id="UP000006671">
    <property type="component" value="Unassembled WGS sequence"/>
</dbReference>
<feature type="compositionally biased region" description="Polar residues" evidence="5">
    <location>
        <begin position="66"/>
        <end position="84"/>
    </location>
</feature>
<feature type="compositionally biased region" description="Low complexity" evidence="5">
    <location>
        <begin position="36"/>
        <end position="62"/>
    </location>
</feature>
<gene>
    <name evidence="7" type="ORF">NAEGRDRAFT_67240</name>
</gene>
<sequence length="745" mass="82726">MFPQQQFDNRQQMSHQDEEDGGSGSFHLPSIHTFIQNSNSGNSQQQPHHSYPSPHYPFSSPFLSASHGSNSSRPRSQDSIMSGLSNFSNHHSSHSNNVSNNFQYHHQQFSNNQQHNNHQDYSNNHNQMEDESPTMSSSTSSFSNNDNQLSNNNQHRTQRSNSSLMTNHQLNRKAVITPNGINLPPSLSHNNYSNPHQHYPILPQQQQQHNLVTPQQQPPSNSTTPSLSTTNHISNNVVIGTFPVGNSYSYHSPQQSLHHVQQQLYIHHDPQQQQTFFPTTPNSTSSSTAPPPMVVVHHQPLNAHVMMNTNTTNNNTLANNNNNYYNHSHGAANNNANNANNNEFYPPLPPKPSRPVPISNISFSGIVNNYNNNNNSSKDNQLSCASLSTSNASSVNGQSAVMMTNQFGINPLPWDNNSKMIRSFSNFQPKPPKKTKSSVKQCENPKCNATDTPLWRKGYFVEGGRRANLCNACGLHYRKGHFCKFCNEIYRDVNELVSTEPWILCCACERYMHRKCVQQAGISLPKSQSHQHISQSVNDQFYCDECGGTRTLQSSITATAINNDPATAVSSTSTTMLTEKMDETSFESSPILNAIANNSTSPPKTSPGCRPLSFQAPPSTAQVRVATRPFTVSADRENVVSLLMRHNETNVMGMMNAPNPFVNNTASAANVEEENGENHNSSQQHETTSGLNNYYNLKNRPLPPIPSNNGKVFAEQTNSTTTSPPNMREGNTLPSINFLLTPPNN</sequence>
<keyword evidence="1" id="KW-0479">Metal-binding</keyword>
<feature type="region of interest" description="Disordered" evidence="5">
    <location>
        <begin position="113"/>
        <end position="228"/>
    </location>
</feature>
<feature type="domain" description="GATA-type" evidence="6">
    <location>
        <begin position="447"/>
        <end position="478"/>
    </location>
</feature>
<name>D2VED5_NAEGR</name>
<dbReference type="GO" id="GO:0006355">
    <property type="term" value="P:regulation of DNA-templated transcription"/>
    <property type="evidence" value="ECO:0007669"/>
    <property type="project" value="InterPro"/>
</dbReference>
<dbReference type="SMART" id="SM00401">
    <property type="entry name" value="ZnF_GATA"/>
    <property type="match status" value="1"/>
</dbReference>
<keyword evidence="8" id="KW-1185">Reference proteome</keyword>